<name>A0A559SU68_9HYPH</name>
<accession>A0A559SU68</accession>
<gene>
    <name evidence="2" type="ORF">BCL32_6238</name>
</gene>
<feature type="signal peptide" evidence="1">
    <location>
        <begin position="1"/>
        <end position="27"/>
    </location>
</feature>
<keyword evidence="1" id="KW-0732">Signal</keyword>
<dbReference type="Pfam" id="PF16144">
    <property type="entry name" value="DUF4852"/>
    <property type="match status" value="1"/>
</dbReference>
<dbReference type="Proteomes" id="UP000319824">
    <property type="component" value="Unassembled WGS sequence"/>
</dbReference>
<evidence type="ECO:0000313" key="2">
    <source>
        <dbReference type="EMBL" id="TVZ65897.1"/>
    </source>
</evidence>
<evidence type="ECO:0000313" key="3">
    <source>
        <dbReference type="Proteomes" id="UP000319824"/>
    </source>
</evidence>
<comment type="caution">
    <text evidence="2">The sequence shown here is derived from an EMBL/GenBank/DDBJ whole genome shotgun (WGS) entry which is preliminary data.</text>
</comment>
<dbReference type="EMBL" id="VISO01000003">
    <property type="protein sequence ID" value="TVZ65897.1"/>
    <property type="molecule type" value="Genomic_DNA"/>
</dbReference>
<dbReference type="InterPro" id="IPR032325">
    <property type="entry name" value="DUF4852"/>
</dbReference>
<proteinExistence type="predicted"/>
<evidence type="ECO:0000256" key="1">
    <source>
        <dbReference type="SAM" id="SignalP"/>
    </source>
</evidence>
<organism evidence="2 3">
    <name type="scientific">Rhizobium mongolense USDA 1844</name>
    <dbReference type="NCBI Taxonomy" id="1079460"/>
    <lineage>
        <taxon>Bacteria</taxon>
        <taxon>Pseudomonadati</taxon>
        <taxon>Pseudomonadota</taxon>
        <taxon>Alphaproteobacteria</taxon>
        <taxon>Hyphomicrobiales</taxon>
        <taxon>Rhizobiaceae</taxon>
        <taxon>Rhizobium/Agrobacterium group</taxon>
        <taxon>Rhizobium</taxon>
    </lineage>
</organism>
<sequence length="227" mass="25839">MTVFDTKKIYIGLAAACILAGSTLASAAADFSYNALLPVYLKLDRTLMPNDIVDGYMETYRPEVWSRFRDDEFELQEKREETLQIMKDAIAAANPDEVFTIQTRFEFGDYNFESEKFDFQPLGEGLYFNVDQCCTSLPRQLKVFFANPKIIDGIPMEKAKAKAFLNARKSSYGTVDRVVLAKVNIRMKEVRSRGEMVAEIQEMQLYDREGRSLIMKLDGVQATAVSQ</sequence>
<feature type="chain" id="PRO_5021821490" evidence="1">
    <location>
        <begin position="28"/>
        <end position="227"/>
    </location>
</feature>
<protein>
    <submittedName>
        <fullName evidence="2">Uncharacterized protein DUF4852</fullName>
    </submittedName>
</protein>
<dbReference type="AlphaFoldDB" id="A0A559SU68"/>
<reference evidence="2 3" key="1">
    <citation type="submission" date="2019-06" db="EMBL/GenBank/DDBJ databases">
        <title>Pac Bio to generate improved reference genome sequences for organisms with transposon mutant libraries (support for FEBA project).</title>
        <authorList>
            <person name="Blow M."/>
        </authorList>
    </citation>
    <scope>NUCLEOTIDE SEQUENCE [LARGE SCALE GENOMIC DNA]</scope>
    <source>
        <strain evidence="2 3">USDA 1844</strain>
    </source>
</reference>